<dbReference type="Proteomes" id="UP000033947">
    <property type="component" value="Unassembled WGS sequence"/>
</dbReference>
<gene>
    <name evidence="2" type="ORF">UU55_C0007G0038</name>
</gene>
<feature type="transmembrane region" description="Helical" evidence="1">
    <location>
        <begin position="55"/>
        <end position="83"/>
    </location>
</feature>
<name>A0A0G0YRG9_UNCKA</name>
<organism evidence="2 3">
    <name type="scientific">candidate division WWE3 bacterium GW2011_GWC2_41_23</name>
    <dbReference type="NCBI Taxonomy" id="1619123"/>
    <lineage>
        <taxon>Bacteria</taxon>
        <taxon>Katanobacteria</taxon>
    </lineage>
</organism>
<evidence type="ECO:0000256" key="1">
    <source>
        <dbReference type="SAM" id="Phobius"/>
    </source>
</evidence>
<keyword evidence="1" id="KW-1133">Transmembrane helix</keyword>
<keyword evidence="1" id="KW-0472">Membrane</keyword>
<reference evidence="2 3" key="1">
    <citation type="journal article" date="2015" name="Nature">
        <title>rRNA introns, odd ribosomes, and small enigmatic genomes across a large radiation of phyla.</title>
        <authorList>
            <person name="Brown C.T."/>
            <person name="Hug L.A."/>
            <person name="Thomas B.C."/>
            <person name="Sharon I."/>
            <person name="Castelle C.J."/>
            <person name="Singh A."/>
            <person name="Wilkins M.J."/>
            <person name="Williams K.H."/>
            <person name="Banfield J.F."/>
        </authorList>
    </citation>
    <scope>NUCLEOTIDE SEQUENCE [LARGE SCALE GENOMIC DNA]</scope>
</reference>
<dbReference type="AlphaFoldDB" id="A0A0G0YRG9"/>
<feature type="transmembrane region" description="Helical" evidence="1">
    <location>
        <begin position="104"/>
        <end position="128"/>
    </location>
</feature>
<protein>
    <submittedName>
        <fullName evidence="2">Uncharacterized protein</fullName>
    </submittedName>
</protein>
<sequence>MIDFLKKPSTKFILRLLLVGVVFYVSTGHGTLAAFAPEDPTPPAVDMNDPTWDNFGTILIRIMNWVVYLVGIVFVVVVAYGAWKASMALGDPRGLDSAKSTWTYALFGVIIIAGFYALFTIVSGFFGFKIGFADIFSGIIQGIKDFTDVSTPAPPTTP</sequence>
<evidence type="ECO:0000313" key="3">
    <source>
        <dbReference type="Proteomes" id="UP000033947"/>
    </source>
</evidence>
<evidence type="ECO:0000313" key="2">
    <source>
        <dbReference type="EMBL" id="KKS02993.1"/>
    </source>
</evidence>
<proteinExistence type="predicted"/>
<comment type="caution">
    <text evidence="2">The sequence shown here is derived from an EMBL/GenBank/DDBJ whole genome shotgun (WGS) entry which is preliminary data.</text>
</comment>
<keyword evidence="1" id="KW-0812">Transmembrane</keyword>
<accession>A0A0G0YRG9</accession>
<feature type="transmembrane region" description="Helical" evidence="1">
    <location>
        <begin position="12"/>
        <end position="35"/>
    </location>
</feature>
<dbReference type="EMBL" id="LCBB01000007">
    <property type="protein sequence ID" value="KKS02993.1"/>
    <property type="molecule type" value="Genomic_DNA"/>
</dbReference>